<evidence type="ECO:0000256" key="4">
    <source>
        <dbReference type="ARBA" id="ARBA00023136"/>
    </source>
</evidence>
<sequence>MAATLVSSSLIRKPKAISLLHTPPLSALRPEASIATLPNPPTATLLLGWLGSNNRKLRRYSEAYAGMGIPSIGFVPPMWYWTKPDLRQKSMLTLMDRLEAALEAQSFANSTPRLVVHAFSNNGALALSELFAGLGTSRYPLIARDLRVILDSAPAPVDPDVFSRAMSAVACAQVRRGRPPVYTSPVTHAMRPLFRLISARVHEIDIPTQLLTRWLDWPALLLYSRTDACVGFGHVERFGHALQGRGNAVTGFEFQDSYHCAHILKFPSLYRAIIRHYLLTTGARLG</sequence>
<comment type="caution">
    <text evidence="7">The sequence shown here is derived from an EMBL/GenBank/DDBJ whole genome shotgun (WGS) entry which is preliminary data.</text>
</comment>
<evidence type="ECO:0000256" key="6">
    <source>
        <dbReference type="ARBA" id="ARBA00034303"/>
    </source>
</evidence>
<dbReference type="PANTHER" id="PTHR12265:SF30">
    <property type="entry name" value="TRANSMEMBRANE PROTEIN 53"/>
    <property type="match status" value="1"/>
</dbReference>
<dbReference type="Proteomes" id="UP000717585">
    <property type="component" value="Unassembled WGS sequence"/>
</dbReference>
<dbReference type="Pfam" id="PF05705">
    <property type="entry name" value="DUF829"/>
    <property type="match status" value="1"/>
</dbReference>
<organism evidence="7 8">
    <name type="scientific">Carpediemonas membranifera</name>
    <dbReference type="NCBI Taxonomy" id="201153"/>
    <lineage>
        <taxon>Eukaryota</taxon>
        <taxon>Metamonada</taxon>
        <taxon>Carpediemonas-like organisms</taxon>
        <taxon>Carpediemonas</taxon>
    </lineage>
</organism>
<evidence type="ECO:0000256" key="3">
    <source>
        <dbReference type="ARBA" id="ARBA00022989"/>
    </source>
</evidence>
<dbReference type="GO" id="GO:0005640">
    <property type="term" value="C:nuclear outer membrane"/>
    <property type="evidence" value="ECO:0007669"/>
    <property type="project" value="UniProtKB-SubCell"/>
</dbReference>
<keyword evidence="8" id="KW-1185">Reference proteome</keyword>
<name>A0A8J6B4F7_9EUKA</name>
<gene>
    <name evidence="7" type="ORF">J8273_5821</name>
</gene>
<evidence type="ECO:0000256" key="1">
    <source>
        <dbReference type="ARBA" id="ARBA00007387"/>
    </source>
</evidence>
<comment type="similarity">
    <text evidence="1">Belongs to the TMEM53 family.</text>
</comment>
<dbReference type="OrthoDB" id="77878at2759"/>
<dbReference type="InterPro" id="IPR029058">
    <property type="entry name" value="AB_hydrolase_fold"/>
</dbReference>
<evidence type="ECO:0000313" key="8">
    <source>
        <dbReference type="Proteomes" id="UP000717585"/>
    </source>
</evidence>
<dbReference type="PANTHER" id="PTHR12265">
    <property type="entry name" value="TRANSMEMBRANE PROTEIN 53"/>
    <property type="match status" value="1"/>
</dbReference>
<accession>A0A8J6B4F7</accession>
<keyword evidence="3" id="KW-1133">Transmembrane helix</keyword>
<reference evidence="7" key="1">
    <citation type="submission" date="2021-05" db="EMBL/GenBank/DDBJ databases">
        <title>A free-living protist that lacks canonical eukaryotic 1 DNA replication and segregation systems.</title>
        <authorList>
            <person name="Salas-Leiva D.E."/>
            <person name="Tromer E.C."/>
            <person name="Curtis B.A."/>
            <person name="Jerlstrom-Hultqvist J."/>
            <person name="Kolisko M."/>
            <person name="Yi Z."/>
            <person name="Salas-Leiva J.S."/>
            <person name="Gallot-Lavallee L."/>
            <person name="Kops G.J.P.L."/>
            <person name="Archibald J.M."/>
            <person name="Simpson A.G.B."/>
            <person name="Roger A.J."/>
        </authorList>
    </citation>
    <scope>NUCLEOTIDE SEQUENCE</scope>
    <source>
        <strain evidence="7">BICM</strain>
    </source>
</reference>
<evidence type="ECO:0000313" key="7">
    <source>
        <dbReference type="EMBL" id="KAG9392789.1"/>
    </source>
</evidence>
<keyword evidence="4" id="KW-0472">Membrane</keyword>
<protein>
    <recommendedName>
        <fullName evidence="9">Transmembrane protein 53</fullName>
    </recommendedName>
</protein>
<keyword evidence="2" id="KW-0812">Transmembrane</keyword>
<dbReference type="Gene3D" id="3.40.50.1820">
    <property type="entry name" value="alpha/beta hydrolase"/>
    <property type="match status" value="1"/>
</dbReference>
<evidence type="ECO:0000256" key="5">
    <source>
        <dbReference type="ARBA" id="ARBA00023242"/>
    </source>
</evidence>
<dbReference type="EMBL" id="JAHDYR010000032">
    <property type="protein sequence ID" value="KAG9392789.1"/>
    <property type="molecule type" value="Genomic_DNA"/>
</dbReference>
<dbReference type="InterPro" id="IPR008547">
    <property type="entry name" value="DUF829_TMEM53"/>
</dbReference>
<evidence type="ECO:0000256" key="2">
    <source>
        <dbReference type="ARBA" id="ARBA00022692"/>
    </source>
</evidence>
<proteinExistence type="inferred from homology"/>
<dbReference type="AlphaFoldDB" id="A0A8J6B4F7"/>
<comment type="subcellular location">
    <subcellularLocation>
        <location evidence="6">Nucleus outer membrane</location>
        <topology evidence="6">Single-pass membrane protein</topology>
    </subcellularLocation>
</comment>
<dbReference type="SUPFAM" id="SSF53474">
    <property type="entry name" value="alpha/beta-Hydrolases"/>
    <property type="match status" value="1"/>
</dbReference>
<keyword evidence="5" id="KW-0539">Nucleus</keyword>
<evidence type="ECO:0008006" key="9">
    <source>
        <dbReference type="Google" id="ProtNLM"/>
    </source>
</evidence>